<name>A0A3N4JA48_9PEZI</name>
<dbReference type="EMBL" id="ML120445">
    <property type="protein sequence ID" value="RPA93888.1"/>
    <property type="molecule type" value="Genomic_DNA"/>
</dbReference>
<reference evidence="1 2" key="1">
    <citation type="journal article" date="2018" name="Nat. Ecol. Evol.">
        <title>Pezizomycetes genomes reveal the molecular basis of ectomycorrhizal truffle lifestyle.</title>
        <authorList>
            <person name="Murat C."/>
            <person name="Payen T."/>
            <person name="Noel B."/>
            <person name="Kuo A."/>
            <person name="Morin E."/>
            <person name="Chen J."/>
            <person name="Kohler A."/>
            <person name="Krizsan K."/>
            <person name="Balestrini R."/>
            <person name="Da Silva C."/>
            <person name="Montanini B."/>
            <person name="Hainaut M."/>
            <person name="Levati E."/>
            <person name="Barry K.W."/>
            <person name="Belfiori B."/>
            <person name="Cichocki N."/>
            <person name="Clum A."/>
            <person name="Dockter R.B."/>
            <person name="Fauchery L."/>
            <person name="Guy J."/>
            <person name="Iotti M."/>
            <person name="Le Tacon F."/>
            <person name="Lindquist E.A."/>
            <person name="Lipzen A."/>
            <person name="Malagnac F."/>
            <person name="Mello A."/>
            <person name="Molinier V."/>
            <person name="Miyauchi S."/>
            <person name="Poulain J."/>
            <person name="Riccioni C."/>
            <person name="Rubini A."/>
            <person name="Sitrit Y."/>
            <person name="Splivallo R."/>
            <person name="Traeger S."/>
            <person name="Wang M."/>
            <person name="Zifcakova L."/>
            <person name="Wipf D."/>
            <person name="Zambonelli A."/>
            <person name="Paolocci F."/>
            <person name="Nowrousian M."/>
            <person name="Ottonello S."/>
            <person name="Baldrian P."/>
            <person name="Spatafora J.W."/>
            <person name="Henrissat B."/>
            <person name="Nagy L.G."/>
            <person name="Aury J.M."/>
            <person name="Wincker P."/>
            <person name="Grigoriev I.V."/>
            <person name="Bonfante P."/>
            <person name="Martin F.M."/>
        </authorList>
    </citation>
    <scope>NUCLEOTIDE SEQUENCE [LARGE SCALE GENOMIC DNA]</scope>
    <source>
        <strain evidence="1 2">120613-1</strain>
    </source>
</reference>
<dbReference type="Proteomes" id="UP000276215">
    <property type="component" value="Unassembled WGS sequence"/>
</dbReference>
<dbReference type="AlphaFoldDB" id="A0A3N4JA48"/>
<gene>
    <name evidence="1" type="ORF">L873DRAFT_1815199</name>
</gene>
<sequence length="72" mass="8310">MEVPVHKLPRPYHVREYPGWLFLLLSSTAFYIEQATCLSATSTSAEGIGTKLPWRRPMVRVTLHDYLHPEDV</sequence>
<evidence type="ECO:0000313" key="2">
    <source>
        <dbReference type="Proteomes" id="UP000276215"/>
    </source>
</evidence>
<evidence type="ECO:0000313" key="1">
    <source>
        <dbReference type="EMBL" id="RPA93888.1"/>
    </source>
</evidence>
<protein>
    <submittedName>
        <fullName evidence="1">Uncharacterized protein</fullName>
    </submittedName>
</protein>
<organism evidence="1 2">
    <name type="scientific">Choiromyces venosus 120613-1</name>
    <dbReference type="NCBI Taxonomy" id="1336337"/>
    <lineage>
        <taxon>Eukaryota</taxon>
        <taxon>Fungi</taxon>
        <taxon>Dikarya</taxon>
        <taxon>Ascomycota</taxon>
        <taxon>Pezizomycotina</taxon>
        <taxon>Pezizomycetes</taxon>
        <taxon>Pezizales</taxon>
        <taxon>Tuberaceae</taxon>
        <taxon>Choiromyces</taxon>
    </lineage>
</organism>
<accession>A0A3N4JA48</accession>
<keyword evidence="2" id="KW-1185">Reference proteome</keyword>
<proteinExistence type="predicted"/>